<keyword evidence="2" id="KW-1185">Reference proteome</keyword>
<dbReference type="Proteomes" id="UP001163687">
    <property type="component" value="Chromosome"/>
</dbReference>
<dbReference type="KEGG" id="cmic:caldi_14090"/>
<name>A0AA35G9I1_9FIRM</name>
<gene>
    <name evidence="1" type="ORF">caldi_14090</name>
</gene>
<organism evidence="1 2">
    <name type="scientific">Caldinitratiruptor microaerophilus</name>
    <dbReference type="NCBI Taxonomy" id="671077"/>
    <lineage>
        <taxon>Bacteria</taxon>
        <taxon>Bacillati</taxon>
        <taxon>Bacillota</taxon>
        <taxon>Clostridia</taxon>
        <taxon>Eubacteriales</taxon>
        <taxon>Symbiobacteriaceae</taxon>
        <taxon>Caldinitratiruptor</taxon>
    </lineage>
</organism>
<proteinExistence type="predicted"/>
<evidence type="ECO:0008006" key="3">
    <source>
        <dbReference type="Google" id="ProtNLM"/>
    </source>
</evidence>
<dbReference type="AlphaFoldDB" id="A0AA35G9I1"/>
<protein>
    <recommendedName>
        <fullName evidence="3">Transposase IS4-like domain-containing protein</fullName>
    </recommendedName>
</protein>
<reference evidence="1" key="1">
    <citation type="submission" date="2022-03" db="EMBL/GenBank/DDBJ databases">
        <title>Complete genome sequence of Caldinitratiruptor microaerophilus.</title>
        <authorList>
            <person name="Mukaiyama R."/>
            <person name="Nishiyama T."/>
            <person name="Ueda K."/>
        </authorList>
    </citation>
    <scope>NUCLEOTIDE SEQUENCE</scope>
    <source>
        <strain evidence="1">JCM 16183</strain>
    </source>
</reference>
<sequence>MIRAYKNLQRVETAFRELKDFLRIRPVYHWNEQWVRGYVFLCVQAYLFEQWMEVLSARHVEVRLAEAARMADPAAREEEVRRLQSSRLTERRILDLLGQVHATAQTFVGKAFCAVTTPNPQVGHVLKAVDVPPRPDSCHVDTSRFPRAWPPPGSRALPRGLGACDARHYGTACSCGRCQSW</sequence>
<dbReference type="RefSeq" id="WP_264844370.1">
    <property type="nucleotide sequence ID" value="NZ_AP025628.1"/>
</dbReference>
<dbReference type="EMBL" id="AP025628">
    <property type="protein sequence ID" value="BDG60319.1"/>
    <property type="molecule type" value="Genomic_DNA"/>
</dbReference>
<accession>A0AA35G9I1</accession>
<evidence type="ECO:0000313" key="1">
    <source>
        <dbReference type="EMBL" id="BDG60319.1"/>
    </source>
</evidence>
<evidence type="ECO:0000313" key="2">
    <source>
        <dbReference type="Proteomes" id="UP001163687"/>
    </source>
</evidence>